<proteinExistence type="predicted"/>
<feature type="domain" description="NADH:flavin oxidoreductase/NADH oxidase N-terminal" evidence="3">
    <location>
        <begin position="4"/>
        <end position="320"/>
    </location>
</feature>
<dbReference type="InterPro" id="IPR013785">
    <property type="entry name" value="Aldolase_TIM"/>
</dbReference>
<dbReference type="EMBL" id="BSNF01000008">
    <property type="protein sequence ID" value="GLQ07259.1"/>
    <property type="molecule type" value="Genomic_DNA"/>
</dbReference>
<dbReference type="PANTHER" id="PTHR43656">
    <property type="entry name" value="BINDING OXIDOREDUCTASE, PUTATIVE (AFU_ORTHOLOGUE AFUA_2G08260)-RELATED"/>
    <property type="match status" value="1"/>
</dbReference>
<evidence type="ECO:0000256" key="1">
    <source>
        <dbReference type="ARBA" id="ARBA00022630"/>
    </source>
</evidence>
<dbReference type="Pfam" id="PF00724">
    <property type="entry name" value="Oxidored_FMN"/>
    <property type="match status" value="1"/>
</dbReference>
<reference evidence="4" key="1">
    <citation type="journal article" date="2014" name="Int. J. Syst. Evol. Microbiol.">
        <title>Complete genome of a new Firmicutes species belonging to the dominant human colonic microbiota ('Ruminococcus bicirculans') reveals two chromosomes and a selective capacity to utilize plant glucans.</title>
        <authorList>
            <consortium name="NISC Comparative Sequencing Program"/>
            <person name="Wegmann U."/>
            <person name="Louis P."/>
            <person name="Goesmann A."/>
            <person name="Henrissat B."/>
            <person name="Duncan S.H."/>
            <person name="Flint H.J."/>
        </authorList>
    </citation>
    <scope>NUCLEOTIDE SEQUENCE</scope>
    <source>
        <strain evidence="4">NBRC 103408</strain>
    </source>
</reference>
<dbReference type="Gene3D" id="3.20.20.70">
    <property type="entry name" value="Aldolase class I"/>
    <property type="match status" value="1"/>
</dbReference>
<evidence type="ECO:0000313" key="4">
    <source>
        <dbReference type="EMBL" id="GLQ07259.1"/>
    </source>
</evidence>
<sequence length="358" mass="39803">MLSLFDEMTFTRGPAMKNRFMLAPLTNTQSHKDGRLSEDEYKWLTMRAEGGFGLTMTCAAHVQPNGQGFPGQLGVFSDDHLEGLQRLAEGIKKNDSLAMVQLHHAGMRSPEDLIGGQPVSASDVEKHNARGLTTAETEQLIEDFIAAAVRSEKAGFDGVEIHGAHGYILCQFLSPEINQRTDRFGGSLENRARPIFDIIDGIRERCGKDFILGVRLSPERFGMKLGEVIEVSQRLMKEGKIDFLDMSLWDVRKEPEEEEFQGRSLMSYFTELDRGNVHLGVAGKIMTGEDARQCLENGADYVLIGRAAILHHDFPNRIQADPDFASTSLPVSKDYLAKEGLGPDFITYMSGWAGFVQE</sequence>
<dbReference type="Proteomes" id="UP001161409">
    <property type="component" value="Unassembled WGS sequence"/>
</dbReference>
<organism evidence="4 5">
    <name type="scientific">Sneathiella chinensis</name>
    <dbReference type="NCBI Taxonomy" id="349750"/>
    <lineage>
        <taxon>Bacteria</taxon>
        <taxon>Pseudomonadati</taxon>
        <taxon>Pseudomonadota</taxon>
        <taxon>Alphaproteobacteria</taxon>
        <taxon>Sneathiellales</taxon>
        <taxon>Sneathiellaceae</taxon>
        <taxon>Sneathiella</taxon>
    </lineage>
</organism>
<dbReference type="InterPro" id="IPR051799">
    <property type="entry name" value="NADH_flavin_oxidoreductase"/>
</dbReference>
<comment type="caution">
    <text evidence="4">The sequence shown here is derived from an EMBL/GenBank/DDBJ whole genome shotgun (WGS) entry which is preliminary data.</text>
</comment>
<evidence type="ECO:0000256" key="2">
    <source>
        <dbReference type="ARBA" id="ARBA00023002"/>
    </source>
</evidence>
<name>A0ABQ5U5S4_9PROT</name>
<dbReference type="CDD" id="cd02803">
    <property type="entry name" value="OYE_like_FMN_family"/>
    <property type="match status" value="1"/>
</dbReference>
<gene>
    <name evidence="4" type="ORF">GCM10007924_24800</name>
</gene>
<dbReference type="RefSeq" id="WP_169561314.1">
    <property type="nucleotide sequence ID" value="NZ_BSNF01000008.1"/>
</dbReference>
<evidence type="ECO:0000259" key="3">
    <source>
        <dbReference type="Pfam" id="PF00724"/>
    </source>
</evidence>
<reference evidence="4" key="2">
    <citation type="submission" date="2023-01" db="EMBL/GenBank/DDBJ databases">
        <title>Draft genome sequence of Sneathiella chinensis strain NBRC 103408.</title>
        <authorList>
            <person name="Sun Q."/>
            <person name="Mori K."/>
        </authorList>
    </citation>
    <scope>NUCLEOTIDE SEQUENCE</scope>
    <source>
        <strain evidence="4">NBRC 103408</strain>
    </source>
</reference>
<keyword evidence="5" id="KW-1185">Reference proteome</keyword>
<accession>A0ABQ5U5S4</accession>
<dbReference type="InterPro" id="IPR001155">
    <property type="entry name" value="OxRdtase_FMN_N"/>
</dbReference>
<protein>
    <submittedName>
        <fullName evidence="4">NADH-dependent flavin oxidoreductase</fullName>
    </submittedName>
</protein>
<dbReference type="SUPFAM" id="SSF51395">
    <property type="entry name" value="FMN-linked oxidoreductases"/>
    <property type="match status" value="1"/>
</dbReference>
<keyword evidence="2" id="KW-0560">Oxidoreductase</keyword>
<keyword evidence="1" id="KW-0285">Flavoprotein</keyword>
<evidence type="ECO:0000313" key="5">
    <source>
        <dbReference type="Proteomes" id="UP001161409"/>
    </source>
</evidence>
<dbReference type="PANTHER" id="PTHR43656:SF2">
    <property type="entry name" value="BINDING OXIDOREDUCTASE, PUTATIVE (AFU_ORTHOLOGUE AFUA_2G08260)-RELATED"/>
    <property type="match status" value="1"/>
</dbReference>